<dbReference type="PANTHER" id="PTHR15746">
    <property type="entry name" value="RAB11-RELATED"/>
    <property type="match status" value="1"/>
</dbReference>
<feature type="non-terminal residue" evidence="5">
    <location>
        <position position="78"/>
    </location>
</feature>
<evidence type="ECO:0000313" key="5">
    <source>
        <dbReference type="EMBL" id="CEK54568.1"/>
    </source>
</evidence>
<dbReference type="PANTHER" id="PTHR15746:SF23">
    <property type="entry name" value="RAB11 INTERACTING PROTEIN, ISOFORM A"/>
    <property type="match status" value="1"/>
</dbReference>
<dbReference type="Gene3D" id="2.60.40.150">
    <property type="entry name" value="C2 domain"/>
    <property type="match status" value="1"/>
</dbReference>
<feature type="domain" description="C2" evidence="4">
    <location>
        <begin position="2"/>
        <end position="59"/>
    </location>
</feature>
<protein>
    <recommendedName>
        <fullName evidence="4">C2 domain-containing protein</fullName>
    </recommendedName>
</protein>
<name>A0A0B6YED4_9EUPU</name>
<evidence type="ECO:0000256" key="3">
    <source>
        <dbReference type="SAM" id="MobiDB-lite"/>
    </source>
</evidence>
<dbReference type="GO" id="GO:0045055">
    <property type="term" value="P:regulated exocytosis"/>
    <property type="evidence" value="ECO:0007669"/>
    <property type="project" value="TreeGrafter"/>
</dbReference>
<accession>A0A0B6YED4</accession>
<dbReference type="InterPro" id="IPR037789">
    <property type="entry name" value="FIP_classI"/>
</dbReference>
<dbReference type="GO" id="GO:0055037">
    <property type="term" value="C:recycling endosome"/>
    <property type="evidence" value="ECO:0007669"/>
    <property type="project" value="UniProtKB-SubCell"/>
</dbReference>
<sequence length="78" mass="8841">SALNPEWFEECDLPIPNMRSEIQVALYHRGVLSDDFLGYAAVHLMEHNITEPSTSSWVPLHNKPSKSGDSKYRGEIEV</sequence>
<dbReference type="InterPro" id="IPR035892">
    <property type="entry name" value="C2_domain_sf"/>
</dbReference>
<dbReference type="AlphaFoldDB" id="A0A0B6YED4"/>
<evidence type="ECO:0000256" key="2">
    <source>
        <dbReference type="ARBA" id="ARBA00022753"/>
    </source>
</evidence>
<gene>
    <name evidence="5" type="primary">ORF23140</name>
</gene>
<evidence type="ECO:0000259" key="4">
    <source>
        <dbReference type="Pfam" id="PF00168"/>
    </source>
</evidence>
<feature type="non-terminal residue" evidence="5">
    <location>
        <position position="1"/>
    </location>
</feature>
<comment type="subcellular location">
    <subcellularLocation>
        <location evidence="1">Recycling endosome</location>
    </subcellularLocation>
</comment>
<keyword evidence="2" id="KW-0967">Endosome</keyword>
<proteinExistence type="predicted"/>
<dbReference type="InterPro" id="IPR000008">
    <property type="entry name" value="C2_dom"/>
</dbReference>
<feature type="compositionally biased region" description="Basic and acidic residues" evidence="3">
    <location>
        <begin position="66"/>
        <end position="78"/>
    </location>
</feature>
<dbReference type="GO" id="GO:0031267">
    <property type="term" value="F:small GTPase binding"/>
    <property type="evidence" value="ECO:0007669"/>
    <property type="project" value="InterPro"/>
</dbReference>
<dbReference type="Pfam" id="PF00168">
    <property type="entry name" value="C2"/>
    <property type="match status" value="1"/>
</dbReference>
<evidence type="ECO:0000256" key="1">
    <source>
        <dbReference type="ARBA" id="ARBA00004172"/>
    </source>
</evidence>
<dbReference type="SUPFAM" id="SSF49562">
    <property type="entry name" value="C2 domain (Calcium/lipid-binding domain, CaLB)"/>
    <property type="match status" value="1"/>
</dbReference>
<feature type="region of interest" description="Disordered" evidence="3">
    <location>
        <begin position="52"/>
        <end position="78"/>
    </location>
</feature>
<dbReference type="EMBL" id="HACG01007703">
    <property type="protein sequence ID" value="CEK54568.1"/>
    <property type="molecule type" value="Transcribed_RNA"/>
</dbReference>
<organism evidence="5">
    <name type="scientific">Arion vulgaris</name>
    <dbReference type="NCBI Taxonomy" id="1028688"/>
    <lineage>
        <taxon>Eukaryota</taxon>
        <taxon>Metazoa</taxon>
        <taxon>Spiralia</taxon>
        <taxon>Lophotrochozoa</taxon>
        <taxon>Mollusca</taxon>
        <taxon>Gastropoda</taxon>
        <taxon>Heterobranchia</taxon>
        <taxon>Euthyneura</taxon>
        <taxon>Panpulmonata</taxon>
        <taxon>Eupulmonata</taxon>
        <taxon>Stylommatophora</taxon>
        <taxon>Helicina</taxon>
        <taxon>Arionoidea</taxon>
        <taxon>Arionidae</taxon>
        <taxon>Arion</taxon>
    </lineage>
</organism>
<reference evidence="5" key="1">
    <citation type="submission" date="2014-12" db="EMBL/GenBank/DDBJ databases">
        <title>Insight into the proteome of Arion vulgaris.</title>
        <authorList>
            <person name="Aradska J."/>
            <person name="Bulat T."/>
            <person name="Smidak R."/>
            <person name="Sarate P."/>
            <person name="Gangsoo J."/>
            <person name="Sialana F."/>
            <person name="Bilban M."/>
            <person name="Lubec G."/>
        </authorList>
    </citation>
    <scope>NUCLEOTIDE SEQUENCE</scope>
    <source>
        <tissue evidence="5">Skin</tissue>
    </source>
</reference>